<dbReference type="SUPFAM" id="SSF89028">
    <property type="entry name" value="Cobalamin adenosyltransferase-like"/>
    <property type="match status" value="1"/>
</dbReference>
<evidence type="ECO:0000313" key="8">
    <source>
        <dbReference type="EMBL" id="KKQ89250.1"/>
    </source>
</evidence>
<proteinExistence type="inferred from homology"/>
<dbReference type="NCBIfam" id="TIGR00636">
    <property type="entry name" value="PduO_Nterm"/>
    <property type="match status" value="1"/>
</dbReference>
<accession>A0A0G0LMP6</accession>
<reference evidence="8 9" key="1">
    <citation type="journal article" date="2015" name="Nature">
        <title>rRNA introns, odd ribosomes, and small enigmatic genomes across a large radiation of phyla.</title>
        <authorList>
            <person name="Brown C.T."/>
            <person name="Hug L.A."/>
            <person name="Thomas B.C."/>
            <person name="Sharon I."/>
            <person name="Castelle C.J."/>
            <person name="Singh A."/>
            <person name="Wilkins M.J."/>
            <person name="Williams K.H."/>
            <person name="Banfield J.F."/>
        </authorList>
    </citation>
    <scope>NUCLEOTIDE SEQUENCE [LARGE SCALE GENOMIC DNA]</scope>
</reference>
<sequence length="189" mass="20874">MSITTKTGDKGTTGLFGGARVSKDSNIIEAIGNIDELSSAIGVIRSLVETNGRSSLQEIDKILAYIQNLCFVIGAQVASLEISNVQARHGVPVPAVSSSDTQKLEMWIEQFEKQLPELHHFILPSGHLVASQLFLTRAVCRRAERSVVRLNITELSDVLKFINRLSDLLFILARSVNQSENKKETIWSQ</sequence>
<comment type="caution">
    <text evidence="8">The sequence shown here is derived from an EMBL/GenBank/DDBJ whole genome shotgun (WGS) entry which is preliminary data.</text>
</comment>
<feature type="domain" description="Cobalamin adenosyltransferase-like" evidence="7">
    <location>
        <begin position="3"/>
        <end position="175"/>
    </location>
</feature>
<evidence type="ECO:0000256" key="6">
    <source>
        <dbReference type="RuleBase" id="RU366026"/>
    </source>
</evidence>
<dbReference type="InterPro" id="IPR016030">
    <property type="entry name" value="CblAdoTrfase-like"/>
</dbReference>
<dbReference type="Proteomes" id="UP000033934">
    <property type="component" value="Unassembled WGS sequence"/>
</dbReference>
<dbReference type="GO" id="GO:0009236">
    <property type="term" value="P:cobalamin biosynthetic process"/>
    <property type="evidence" value="ECO:0007669"/>
    <property type="project" value="UniProtKB-UniRule"/>
</dbReference>
<dbReference type="Pfam" id="PF01923">
    <property type="entry name" value="Cob_adeno_trans"/>
    <property type="match status" value="1"/>
</dbReference>
<dbReference type="PANTHER" id="PTHR12213">
    <property type="entry name" value="CORRINOID ADENOSYLTRANSFERASE"/>
    <property type="match status" value="1"/>
</dbReference>
<dbReference type="GO" id="GO:0008817">
    <property type="term" value="F:corrinoid adenosyltransferase activity"/>
    <property type="evidence" value="ECO:0007669"/>
    <property type="project" value="UniProtKB-UniRule"/>
</dbReference>
<dbReference type="UniPathway" id="UPA00148">
    <property type="reaction ID" value="UER00233"/>
</dbReference>
<gene>
    <name evidence="8" type="ORF">UT11_C0031G0003</name>
</gene>
<name>A0A0G0LMP6_9BACT</name>
<keyword evidence="6" id="KW-0169">Cobalamin biosynthesis</keyword>
<dbReference type="EC" id="2.5.1.17" evidence="6"/>
<organism evidence="8 9">
    <name type="scientific">Berkelbacteria bacterium GW2011_GWA2_38_9</name>
    <dbReference type="NCBI Taxonomy" id="1618334"/>
    <lineage>
        <taxon>Bacteria</taxon>
        <taxon>Candidatus Berkelbacteria</taxon>
    </lineage>
</organism>
<evidence type="ECO:0000256" key="4">
    <source>
        <dbReference type="ARBA" id="ARBA00022741"/>
    </source>
</evidence>
<comment type="similarity">
    <text evidence="1 6">Belongs to the Cob(I)alamin adenosyltransferase family.</text>
</comment>
<comment type="catalytic activity">
    <reaction evidence="6">
        <text>2 cob(II)yrinate a,c diamide + reduced [electron-transfer flavoprotein] + 2 ATP = 2 adenosylcob(III)yrinate a,c-diamide + 2 triphosphate + oxidized [electron-transfer flavoprotein] + 3 H(+)</text>
        <dbReference type="Rhea" id="RHEA:11528"/>
        <dbReference type="Rhea" id="RHEA-COMP:10685"/>
        <dbReference type="Rhea" id="RHEA-COMP:10686"/>
        <dbReference type="ChEBI" id="CHEBI:15378"/>
        <dbReference type="ChEBI" id="CHEBI:18036"/>
        <dbReference type="ChEBI" id="CHEBI:30616"/>
        <dbReference type="ChEBI" id="CHEBI:57692"/>
        <dbReference type="ChEBI" id="CHEBI:58307"/>
        <dbReference type="ChEBI" id="CHEBI:58503"/>
        <dbReference type="ChEBI" id="CHEBI:58537"/>
        <dbReference type="EC" id="2.5.1.17"/>
    </reaction>
</comment>
<dbReference type="InterPro" id="IPR029499">
    <property type="entry name" value="PduO-typ"/>
</dbReference>
<dbReference type="AlphaFoldDB" id="A0A0G0LMP6"/>
<keyword evidence="5 6" id="KW-0067">ATP-binding</keyword>
<keyword evidence="4 6" id="KW-0547">Nucleotide-binding</keyword>
<evidence type="ECO:0000256" key="5">
    <source>
        <dbReference type="ARBA" id="ARBA00022840"/>
    </source>
</evidence>
<dbReference type="GO" id="GO:0005524">
    <property type="term" value="F:ATP binding"/>
    <property type="evidence" value="ECO:0007669"/>
    <property type="project" value="UniProtKB-UniRule"/>
</dbReference>
<comment type="pathway">
    <text evidence="6">Cofactor biosynthesis; adenosylcobalamin biosynthesis; adenosylcobalamin from cob(II)yrinate a,c-diamide: step 2/7.</text>
</comment>
<evidence type="ECO:0000259" key="7">
    <source>
        <dbReference type="Pfam" id="PF01923"/>
    </source>
</evidence>
<comment type="catalytic activity">
    <reaction evidence="6">
        <text>2 cob(II)alamin + reduced [electron-transfer flavoprotein] + 2 ATP = 2 adenosylcob(III)alamin + 2 triphosphate + oxidized [electron-transfer flavoprotein] + 3 H(+)</text>
        <dbReference type="Rhea" id="RHEA:28671"/>
        <dbReference type="Rhea" id="RHEA-COMP:10685"/>
        <dbReference type="Rhea" id="RHEA-COMP:10686"/>
        <dbReference type="ChEBI" id="CHEBI:15378"/>
        <dbReference type="ChEBI" id="CHEBI:16304"/>
        <dbReference type="ChEBI" id="CHEBI:18036"/>
        <dbReference type="ChEBI" id="CHEBI:18408"/>
        <dbReference type="ChEBI" id="CHEBI:30616"/>
        <dbReference type="ChEBI" id="CHEBI:57692"/>
        <dbReference type="ChEBI" id="CHEBI:58307"/>
        <dbReference type="EC" id="2.5.1.17"/>
    </reaction>
</comment>
<comment type="subunit">
    <text evidence="2">Homotrimer.</text>
</comment>
<dbReference type="Gene3D" id="1.20.1200.10">
    <property type="entry name" value="Cobalamin adenosyltransferase-like"/>
    <property type="match status" value="1"/>
</dbReference>
<dbReference type="EMBL" id="LBVO01000031">
    <property type="protein sequence ID" value="KKQ89250.1"/>
    <property type="molecule type" value="Genomic_DNA"/>
</dbReference>
<dbReference type="PATRIC" id="fig|1618334.3.peg.503"/>
<dbReference type="PANTHER" id="PTHR12213:SF0">
    <property type="entry name" value="CORRINOID ADENOSYLTRANSFERASE MMAB"/>
    <property type="match status" value="1"/>
</dbReference>
<keyword evidence="3 6" id="KW-0808">Transferase</keyword>
<protein>
    <recommendedName>
        <fullName evidence="6">Corrinoid adenosyltransferase</fullName>
        <ecNumber evidence="6">2.5.1.17</ecNumber>
    </recommendedName>
    <alternativeName>
        <fullName evidence="6">Cob(II)alamin adenosyltransferase</fullName>
    </alternativeName>
    <alternativeName>
        <fullName evidence="6">Cob(II)yrinic acid a,c-diamide adenosyltransferase</fullName>
    </alternativeName>
    <alternativeName>
        <fullName evidence="6">Cobinamide/cobalamin adenosyltransferase</fullName>
    </alternativeName>
</protein>
<evidence type="ECO:0000256" key="1">
    <source>
        <dbReference type="ARBA" id="ARBA00007487"/>
    </source>
</evidence>
<evidence type="ECO:0000256" key="2">
    <source>
        <dbReference type="ARBA" id="ARBA00011233"/>
    </source>
</evidence>
<dbReference type="FunFam" id="1.20.1200.10:FF:000001">
    <property type="entry name" value="Cob(I)yrinic acid a,c-diamide adenosyltransferase"/>
    <property type="match status" value="1"/>
</dbReference>
<evidence type="ECO:0000256" key="3">
    <source>
        <dbReference type="ARBA" id="ARBA00022679"/>
    </source>
</evidence>
<evidence type="ECO:0000313" key="9">
    <source>
        <dbReference type="Proteomes" id="UP000033934"/>
    </source>
</evidence>
<dbReference type="InterPro" id="IPR036451">
    <property type="entry name" value="CblAdoTrfase-like_sf"/>
</dbReference>